<dbReference type="Pfam" id="PF00003">
    <property type="entry name" value="7tm_3"/>
    <property type="match status" value="1"/>
</dbReference>
<dbReference type="InterPro" id="IPR017978">
    <property type="entry name" value="GPCR_3_C"/>
</dbReference>
<dbReference type="KEGG" id="emc:129339800"/>
<evidence type="ECO:0000259" key="13">
    <source>
        <dbReference type="PROSITE" id="PS50259"/>
    </source>
</evidence>
<dbReference type="PRINTS" id="PR01535">
    <property type="entry name" value="VOMERONASL2R"/>
</dbReference>
<evidence type="ECO:0000256" key="10">
    <source>
        <dbReference type="ARBA" id="ARBA00023180"/>
    </source>
</evidence>
<dbReference type="InterPro" id="IPR017979">
    <property type="entry name" value="GPCR_3_CS"/>
</dbReference>
<dbReference type="Pfam" id="PF01094">
    <property type="entry name" value="ANF_receptor"/>
    <property type="match status" value="1"/>
</dbReference>
<evidence type="ECO:0000313" key="15">
    <source>
        <dbReference type="RefSeq" id="XP_054850355.1"/>
    </source>
</evidence>
<dbReference type="Pfam" id="PF07562">
    <property type="entry name" value="NCD3G"/>
    <property type="match status" value="1"/>
</dbReference>
<dbReference type="InterPro" id="IPR038550">
    <property type="entry name" value="GPCR_3_9-Cys_sf"/>
</dbReference>
<feature type="transmembrane region" description="Helical" evidence="12">
    <location>
        <begin position="434"/>
        <end position="456"/>
    </location>
</feature>
<sequence length="539" mass="60773">MKFYQHVLALAFAVKEVNENPHILPNKTLGFHIYENYYDEKMTYQTTLELLFKSQGFVPNYKCDTQENLVSVIGALDHENSIRMANVLDLFKIPQAIKPYGAEENDFLKNFWAQAFDCTFVNSNESSEVDGACTGEEKLQNLPGPVFEMHMSGHSYSIYNGVYAVAHALHAMYSSRSNIRARRSGIRSEFQDLQPWEVPPLSECNTHCRPGSQKEKREGEKFCCYSCSACPKGKISSQNDMDDCIKCPEDQYPSKEQDRCLPRTIHFLSYEEPLGISLAAIAMSCFLITALVLATFLKHKDTPIVKANNRDITYTLLVSLLLCFLCSLLFLGEPTKVTCLLRQSAFSMVFSVAIACVLAKTVTVVVAFMATKPGSSIRKWVGKRLTNSIVLSCSTIQVVICLLWLGTSPPFPDFDTQSLNEEIVVECNEGSVTMFYIVLGYMGLLSIISLTVAYFARKLPDTFNEAKFITFSMCMFCSVWISFFPTFLSTKGKYMVAVELFSIMASSAGLLGCIFFPKCYIILLMPELNDRDQLRRRKQ</sequence>
<evidence type="ECO:0000256" key="4">
    <source>
        <dbReference type="ARBA" id="ARBA00022692"/>
    </source>
</evidence>
<feature type="transmembrane region" description="Helical" evidence="12">
    <location>
        <begin position="389"/>
        <end position="407"/>
    </location>
</feature>
<dbReference type="GO" id="GO:0005886">
    <property type="term" value="C:plasma membrane"/>
    <property type="evidence" value="ECO:0007669"/>
    <property type="project" value="UniProtKB-SubCell"/>
</dbReference>
<dbReference type="GO" id="GO:0004930">
    <property type="term" value="F:G protein-coupled receptor activity"/>
    <property type="evidence" value="ECO:0007669"/>
    <property type="project" value="UniProtKB-KW"/>
</dbReference>
<evidence type="ECO:0000256" key="9">
    <source>
        <dbReference type="ARBA" id="ARBA00023170"/>
    </source>
</evidence>
<dbReference type="PANTHER" id="PTHR24061">
    <property type="entry name" value="CALCIUM-SENSING RECEPTOR-RELATED"/>
    <property type="match status" value="1"/>
</dbReference>
<feature type="transmembrane region" description="Helical" evidence="12">
    <location>
        <begin position="468"/>
        <end position="488"/>
    </location>
</feature>
<keyword evidence="7" id="KW-0297">G-protein coupled receptor</keyword>
<dbReference type="GeneID" id="129339800"/>
<name>A0AA97LBW8_EUBMA</name>
<dbReference type="PRINTS" id="PR00248">
    <property type="entry name" value="GPCRMGR"/>
</dbReference>
<keyword evidence="11" id="KW-0807">Transducer</keyword>
<comment type="similarity">
    <text evidence="2">Belongs to the G-protein coupled receptor 3 family.</text>
</comment>
<dbReference type="CDD" id="cd15283">
    <property type="entry name" value="7tmC_V2R_pheromone"/>
    <property type="match status" value="1"/>
</dbReference>
<keyword evidence="9" id="KW-0675">Receptor</keyword>
<keyword evidence="14" id="KW-1185">Reference proteome</keyword>
<accession>A0AA97LBW8</accession>
<dbReference type="SUPFAM" id="SSF53822">
    <property type="entry name" value="Periplasmic binding protein-like I"/>
    <property type="match status" value="2"/>
</dbReference>
<protein>
    <submittedName>
        <fullName evidence="15">Vomeronasal type-2 receptor 26-like</fullName>
    </submittedName>
</protein>
<evidence type="ECO:0000256" key="11">
    <source>
        <dbReference type="ARBA" id="ARBA00023224"/>
    </source>
</evidence>
<keyword evidence="6 12" id="KW-1133">Transmembrane helix</keyword>
<evidence type="ECO:0000256" key="7">
    <source>
        <dbReference type="ARBA" id="ARBA00023040"/>
    </source>
</evidence>
<dbReference type="Gene3D" id="2.10.50.30">
    <property type="entry name" value="GPCR, family 3, nine cysteines domain"/>
    <property type="match status" value="1"/>
</dbReference>
<evidence type="ECO:0000256" key="5">
    <source>
        <dbReference type="ARBA" id="ARBA00022729"/>
    </source>
</evidence>
<evidence type="ECO:0000256" key="12">
    <source>
        <dbReference type="SAM" id="Phobius"/>
    </source>
</evidence>
<keyword evidence="4 12" id="KW-0812">Transmembrane</keyword>
<dbReference type="InterPro" id="IPR000068">
    <property type="entry name" value="GPCR_3_Ca_sens_rcpt-rel"/>
</dbReference>
<evidence type="ECO:0000256" key="8">
    <source>
        <dbReference type="ARBA" id="ARBA00023136"/>
    </source>
</evidence>
<feature type="transmembrane region" description="Helical" evidence="12">
    <location>
        <begin position="314"/>
        <end position="332"/>
    </location>
</feature>
<comment type="subcellular location">
    <subcellularLocation>
        <location evidence="1">Cell membrane</location>
        <topology evidence="1">Multi-pass membrane protein</topology>
    </subcellularLocation>
</comment>
<evidence type="ECO:0000256" key="6">
    <source>
        <dbReference type="ARBA" id="ARBA00022989"/>
    </source>
</evidence>
<evidence type="ECO:0000313" key="14">
    <source>
        <dbReference type="Proteomes" id="UP001190640"/>
    </source>
</evidence>
<dbReference type="PROSITE" id="PS50259">
    <property type="entry name" value="G_PROTEIN_RECEP_F3_4"/>
    <property type="match status" value="1"/>
</dbReference>
<keyword evidence="10" id="KW-0325">Glycoprotein</keyword>
<feature type="transmembrane region" description="Helical" evidence="12">
    <location>
        <begin position="274"/>
        <end position="294"/>
    </location>
</feature>
<feature type="transmembrane region" description="Helical" evidence="12">
    <location>
        <begin position="344"/>
        <end position="368"/>
    </location>
</feature>
<keyword evidence="5" id="KW-0732">Signal</keyword>
<reference evidence="15" key="1">
    <citation type="submission" date="2025-08" db="UniProtKB">
        <authorList>
            <consortium name="RefSeq"/>
        </authorList>
    </citation>
    <scope>IDENTIFICATION</scope>
    <source>
        <tissue evidence="15">Blood</tissue>
    </source>
</reference>
<feature type="domain" description="G-protein coupled receptors family 3 profile" evidence="13">
    <location>
        <begin position="274"/>
        <end position="538"/>
    </location>
</feature>
<evidence type="ECO:0000256" key="1">
    <source>
        <dbReference type="ARBA" id="ARBA00004651"/>
    </source>
</evidence>
<dbReference type="PROSITE" id="PS00981">
    <property type="entry name" value="G_PROTEIN_RECEP_F3_3"/>
    <property type="match status" value="1"/>
</dbReference>
<dbReference type="Proteomes" id="UP001190640">
    <property type="component" value="Chromosome 12"/>
</dbReference>
<dbReference type="PANTHER" id="PTHR24061:SF599">
    <property type="entry name" value="G-PROTEIN COUPLED RECEPTORS FAMILY 3 PROFILE DOMAIN-CONTAINING PROTEIN"/>
    <property type="match status" value="1"/>
</dbReference>
<evidence type="ECO:0000256" key="3">
    <source>
        <dbReference type="ARBA" id="ARBA00022475"/>
    </source>
</evidence>
<feature type="transmembrane region" description="Helical" evidence="12">
    <location>
        <begin position="500"/>
        <end position="525"/>
    </location>
</feature>
<dbReference type="InterPro" id="IPR001828">
    <property type="entry name" value="ANF_lig-bd_rcpt"/>
</dbReference>
<dbReference type="InterPro" id="IPR000337">
    <property type="entry name" value="GPCR_3"/>
</dbReference>
<dbReference type="FunFam" id="2.10.50.30:FF:000002">
    <property type="entry name" value="Vomeronasal 2 receptor, h1"/>
    <property type="match status" value="1"/>
</dbReference>
<dbReference type="AlphaFoldDB" id="A0AA97LBW8"/>
<dbReference type="Gene3D" id="3.40.50.2300">
    <property type="match status" value="2"/>
</dbReference>
<dbReference type="InterPro" id="IPR004073">
    <property type="entry name" value="GPCR_3_vmron_rcpt_2"/>
</dbReference>
<dbReference type="InterPro" id="IPR028082">
    <property type="entry name" value="Peripla_BP_I"/>
</dbReference>
<evidence type="ECO:0000256" key="2">
    <source>
        <dbReference type="ARBA" id="ARBA00007242"/>
    </source>
</evidence>
<keyword evidence="3" id="KW-1003">Cell membrane</keyword>
<organism evidence="14 15">
    <name type="scientific">Eublepharis macularius</name>
    <name type="common">Leopard gecko</name>
    <name type="synonym">Cyrtodactylus macularius</name>
    <dbReference type="NCBI Taxonomy" id="481883"/>
    <lineage>
        <taxon>Eukaryota</taxon>
        <taxon>Metazoa</taxon>
        <taxon>Chordata</taxon>
        <taxon>Craniata</taxon>
        <taxon>Vertebrata</taxon>
        <taxon>Euteleostomi</taxon>
        <taxon>Lepidosauria</taxon>
        <taxon>Squamata</taxon>
        <taxon>Bifurcata</taxon>
        <taxon>Gekkota</taxon>
        <taxon>Eublepharidae</taxon>
        <taxon>Eublepharinae</taxon>
        <taxon>Eublepharis</taxon>
    </lineage>
</organism>
<dbReference type="RefSeq" id="XP_054850355.1">
    <property type="nucleotide sequence ID" value="XM_054994380.1"/>
</dbReference>
<proteinExistence type="inferred from homology"/>
<keyword evidence="8 12" id="KW-0472">Membrane</keyword>
<gene>
    <name evidence="15" type="primary">LOC129339800</name>
</gene>
<dbReference type="InterPro" id="IPR011500">
    <property type="entry name" value="GPCR_3_9-Cys_dom"/>
</dbReference>